<evidence type="ECO:0000313" key="4">
    <source>
        <dbReference type="Proteomes" id="UP001244011"/>
    </source>
</evidence>
<dbReference type="InterPro" id="IPR044149">
    <property type="entry name" value="Nitrilases_CHs"/>
</dbReference>
<dbReference type="SUPFAM" id="SSF56317">
    <property type="entry name" value="Carbon-nitrogen hydrolase"/>
    <property type="match status" value="1"/>
</dbReference>
<evidence type="ECO:0000256" key="1">
    <source>
        <dbReference type="ARBA" id="ARBA00008129"/>
    </source>
</evidence>
<dbReference type="Pfam" id="PF00795">
    <property type="entry name" value="CN_hydrolase"/>
    <property type="match status" value="1"/>
</dbReference>
<comment type="caution">
    <text evidence="3">The sequence shown here is derived from an EMBL/GenBank/DDBJ whole genome shotgun (WGS) entry which is preliminary data.</text>
</comment>
<dbReference type="GO" id="GO:0003824">
    <property type="term" value="F:catalytic activity"/>
    <property type="evidence" value="ECO:0007669"/>
    <property type="project" value="InterPro"/>
</dbReference>
<sequence>MEEHTPAPRGNNLKLAAVQAAPVFLNKAATTQKVCSLILEAGKNGADVIGFPESFIPGHPGWVEVLPLSTGPAQSLFCRLFNESVEVPGPEVEAIQAACQEANIYAVVGITERRPGTTGTLYNTQLIIGRDGTLLHKHQKYVPTVGERLVHAPGGTGSKASAKTDFGCLSGLICGENGNPLAQYSLSLDYPVVHVASWPPHFAPGVEVQDAIQAITRGLAVSLSCFVINSVAAVDEGAIEAYGVNDEIRKFLRSEQTKRRATIVGLGGVVIAGPFVEAQEGILYAEVDTGSVVAAKYALDYAGHYNRPELFAHHFKQFFDLA</sequence>
<dbReference type="GeneID" id="85311681"/>
<organism evidence="3 4">
    <name type="scientific">Phialemonium atrogriseum</name>
    <dbReference type="NCBI Taxonomy" id="1093897"/>
    <lineage>
        <taxon>Eukaryota</taxon>
        <taxon>Fungi</taxon>
        <taxon>Dikarya</taxon>
        <taxon>Ascomycota</taxon>
        <taxon>Pezizomycotina</taxon>
        <taxon>Sordariomycetes</taxon>
        <taxon>Sordariomycetidae</taxon>
        <taxon>Cephalothecales</taxon>
        <taxon>Cephalothecaceae</taxon>
        <taxon>Phialemonium</taxon>
    </lineage>
</organism>
<comment type="similarity">
    <text evidence="1">Belongs to the carbon-nitrogen hydrolase superfamily. Nitrilase family.</text>
</comment>
<evidence type="ECO:0000259" key="2">
    <source>
        <dbReference type="PROSITE" id="PS50263"/>
    </source>
</evidence>
<keyword evidence="4" id="KW-1185">Reference proteome</keyword>
<accession>A0AAJ0FJ92</accession>
<dbReference type="AlphaFoldDB" id="A0AAJ0FJ92"/>
<protein>
    <submittedName>
        <fullName evidence="3">Nitrilase/cyanide hydratase and apolipo protein N-acyltransferase</fullName>
    </submittedName>
</protein>
<dbReference type="PANTHER" id="PTHR46044">
    <property type="entry name" value="NITRILASE"/>
    <property type="match status" value="1"/>
</dbReference>
<feature type="domain" description="CN hydrolase" evidence="2">
    <location>
        <begin position="13"/>
        <end position="289"/>
    </location>
</feature>
<reference evidence="3" key="1">
    <citation type="submission" date="2023-06" db="EMBL/GenBank/DDBJ databases">
        <title>Genome-scale phylogeny and comparative genomics of the fungal order Sordariales.</title>
        <authorList>
            <consortium name="Lawrence Berkeley National Laboratory"/>
            <person name="Hensen N."/>
            <person name="Bonometti L."/>
            <person name="Westerberg I."/>
            <person name="Brannstrom I.O."/>
            <person name="Guillou S."/>
            <person name="Cros-Aarteil S."/>
            <person name="Calhoun S."/>
            <person name="Haridas S."/>
            <person name="Kuo A."/>
            <person name="Mondo S."/>
            <person name="Pangilinan J."/>
            <person name="Riley R."/>
            <person name="Labutti K."/>
            <person name="Andreopoulos B."/>
            <person name="Lipzen A."/>
            <person name="Chen C."/>
            <person name="Yanf M."/>
            <person name="Daum C."/>
            <person name="Ng V."/>
            <person name="Clum A."/>
            <person name="Steindorff A."/>
            <person name="Ohm R."/>
            <person name="Martin F."/>
            <person name="Silar P."/>
            <person name="Natvig D."/>
            <person name="Lalanne C."/>
            <person name="Gautier V."/>
            <person name="Ament-Velasquez S.L."/>
            <person name="Kruys A."/>
            <person name="Hutchinson M.I."/>
            <person name="Powell A.J."/>
            <person name="Barry K."/>
            <person name="Miller A.N."/>
            <person name="Grigoriev I.V."/>
            <person name="Debuchy R."/>
            <person name="Gladieux P."/>
            <person name="Thoren M.H."/>
            <person name="Johannesson H."/>
        </authorList>
    </citation>
    <scope>NUCLEOTIDE SEQUENCE</scope>
    <source>
        <strain evidence="3">8032-3</strain>
    </source>
</reference>
<dbReference type="Proteomes" id="UP001244011">
    <property type="component" value="Unassembled WGS sequence"/>
</dbReference>
<name>A0AAJ0FJ92_9PEZI</name>
<proteinExistence type="inferred from homology"/>
<dbReference type="InterPro" id="IPR003010">
    <property type="entry name" value="C-N_Hydrolase"/>
</dbReference>
<gene>
    <name evidence="3" type="ORF">QBC33DRAFT_544834</name>
</gene>
<dbReference type="RefSeq" id="XP_060281376.1">
    <property type="nucleotide sequence ID" value="XM_060428494.1"/>
</dbReference>
<dbReference type="Gene3D" id="3.60.110.10">
    <property type="entry name" value="Carbon-nitrogen hydrolase"/>
    <property type="match status" value="1"/>
</dbReference>
<dbReference type="PROSITE" id="PS50263">
    <property type="entry name" value="CN_HYDROLASE"/>
    <property type="match status" value="1"/>
</dbReference>
<dbReference type="PANTHER" id="PTHR46044:SF1">
    <property type="entry name" value="CN HYDROLASE DOMAIN-CONTAINING PROTEIN"/>
    <property type="match status" value="1"/>
</dbReference>
<dbReference type="CDD" id="cd07564">
    <property type="entry name" value="nitrilases_CHs"/>
    <property type="match status" value="1"/>
</dbReference>
<evidence type="ECO:0000313" key="3">
    <source>
        <dbReference type="EMBL" id="KAK1765163.1"/>
    </source>
</evidence>
<dbReference type="EMBL" id="MU839016">
    <property type="protein sequence ID" value="KAK1765163.1"/>
    <property type="molecule type" value="Genomic_DNA"/>
</dbReference>
<dbReference type="InterPro" id="IPR036526">
    <property type="entry name" value="C-N_Hydrolase_sf"/>
</dbReference>